<comment type="caution">
    <text evidence="3">The sequence shown here is derived from an EMBL/GenBank/DDBJ whole genome shotgun (WGS) entry which is preliminary data.</text>
</comment>
<keyword evidence="1" id="KW-1133">Transmembrane helix</keyword>
<evidence type="ECO:0000313" key="4">
    <source>
        <dbReference type="Proteomes" id="UP000034137"/>
    </source>
</evidence>
<evidence type="ECO:0000256" key="1">
    <source>
        <dbReference type="SAM" id="Phobius"/>
    </source>
</evidence>
<reference evidence="3 4" key="1">
    <citation type="journal article" date="2015" name="Nature">
        <title>rRNA introns, odd ribosomes, and small enigmatic genomes across a large radiation of phyla.</title>
        <authorList>
            <person name="Brown C.T."/>
            <person name="Hug L.A."/>
            <person name="Thomas B.C."/>
            <person name="Sharon I."/>
            <person name="Castelle C.J."/>
            <person name="Singh A."/>
            <person name="Wilkins M.J."/>
            <person name="Williams K.H."/>
            <person name="Banfield J.F."/>
        </authorList>
    </citation>
    <scope>NUCLEOTIDE SEQUENCE [LARGE SCALE GENOMIC DNA]</scope>
</reference>
<keyword evidence="1" id="KW-0812">Transmembrane</keyword>
<dbReference type="GO" id="GO:0016853">
    <property type="term" value="F:isomerase activity"/>
    <property type="evidence" value="ECO:0007669"/>
    <property type="project" value="UniProtKB-KW"/>
</dbReference>
<feature type="domain" description="Thioredoxin-like fold" evidence="2">
    <location>
        <begin position="155"/>
        <end position="305"/>
    </location>
</feature>
<sequence length="310" mass="35808">MICIIALIIFSILGIFSATHRELAKEALDCVFRRVTFRPCNTGFREKIKSRIIAGLLNRSVFLARLTNKHFEIFSWVFFILMITSTFYVVKGGYNYYLYGSCNGLNQSGFCAFDPKGENNKVTEIDATCGAVEKIESNVTLENVDLTGFPSKNIDSKDTVVLVGCYECDYTRKAYQDIQMLVRDKKTNYIFAHYPAKENTNYLSEVGYCVYKEYGERFWAFNDYLFTVDKVEIYQSDYVDTILRNFDFDVDKINSCINDTETKKIVEDQVAELRKTHLYGTPTVFINGKALVGPKPYRVYRSMLNKFIIF</sequence>
<proteinExistence type="predicted"/>
<dbReference type="SUPFAM" id="SSF52833">
    <property type="entry name" value="Thioredoxin-like"/>
    <property type="match status" value="1"/>
</dbReference>
<dbReference type="Pfam" id="PF13462">
    <property type="entry name" value="Thioredoxin_4"/>
    <property type="match status" value="1"/>
</dbReference>
<dbReference type="PATRIC" id="fig|1618642.3.peg.356"/>
<dbReference type="InterPro" id="IPR036249">
    <property type="entry name" value="Thioredoxin-like_sf"/>
</dbReference>
<evidence type="ECO:0000313" key="3">
    <source>
        <dbReference type="EMBL" id="KKR33121.1"/>
    </source>
</evidence>
<dbReference type="Gene3D" id="3.40.30.10">
    <property type="entry name" value="Glutaredoxin"/>
    <property type="match status" value="1"/>
</dbReference>
<keyword evidence="1" id="KW-0472">Membrane</keyword>
<protein>
    <submittedName>
        <fullName evidence="3">Protein-disulfide isomerase-like protein</fullName>
    </submittedName>
</protein>
<dbReference type="EMBL" id="LBXO01000014">
    <property type="protein sequence ID" value="KKR33121.1"/>
    <property type="molecule type" value="Genomic_DNA"/>
</dbReference>
<evidence type="ECO:0000259" key="2">
    <source>
        <dbReference type="Pfam" id="PF13462"/>
    </source>
</evidence>
<name>A0A0G0Q730_9BACT</name>
<dbReference type="Proteomes" id="UP000034137">
    <property type="component" value="Unassembled WGS sequence"/>
</dbReference>
<accession>A0A0G0Q730</accession>
<keyword evidence="3" id="KW-0413">Isomerase</keyword>
<dbReference type="AlphaFoldDB" id="A0A0G0Q730"/>
<organism evidence="3 4">
    <name type="scientific">Candidatus Falkowbacteria bacterium GW2011_GWF2_39_8</name>
    <dbReference type="NCBI Taxonomy" id="1618642"/>
    <lineage>
        <taxon>Bacteria</taxon>
        <taxon>Candidatus Falkowiibacteriota</taxon>
    </lineage>
</organism>
<feature type="transmembrane region" description="Helical" evidence="1">
    <location>
        <begin position="73"/>
        <end position="90"/>
    </location>
</feature>
<dbReference type="InterPro" id="IPR012336">
    <property type="entry name" value="Thioredoxin-like_fold"/>
</dbReference>
<gene>
    <name evidence="3" type="ORF">UT64_C0014G0004</name>
</gene>